<organism evidence="1 2">
    <name type="scientific">Pelagivirga sediminicola</name>
    <dbReference type="NCBI Taxonomy" id="2170575"/>
    <lineage>
        <taxon>Bacteria</taxon>
        <taxon>Pseudomonadati</taxon>
        <taxon>Pseudomonadota</taxon>
        <taxon>Alphaproteobacteria</taxon>
        <taxon>Rhodobacterales</taxon>
        <taxon>Paracoccaceae</taxon>
        <taxon>Pelagivirga</taxon>
    </lineage>
</organism>
<accession>A0A2T7G6C9</accession>
<gene>
    <name evidence="1" type="ORF">DC366_10005</name>
</gene>
<reference evidence="1 2" key="1">
    <citation type="submission" date="2018-04" db="EMBL/GenBank/DDBJ databases">
        <title>Pelagivirga bohaiensis gen. nov., sp. nov., a bacterium isolated from the Bohai Sea.</title>
        <authorList>
            <person name="Ji X."/>
        </authorList>
    </citation>
    <scope>NUCLEOTIDE SEQUENCE [LARGE SCALE GENOMIC DNA]</scope>
    <source>
        <strain evidence="1 2">BH-SD19</strain>
    </source>
</reference>
<proteinExistence type="predicted"/>
<dbReference type="Proteomes" id="UP000244446">
    <property type="component" value="Unassembled WGS sequence"/>
</dbReference>
<sequence length="122" mass="13566">MLCDDHGEKILPHFIKVLRISAEIEIWTKHGEIGVASEHRDEPNQILTDVFSTMLVDRLGVSKHESRGRISFGRIAIGSSYGVIGDVFPEGKIICSISICALFGSSRERYPGADRKRAKKVN</sequence>
<dbReference type="AlphaFoldDB" id="A0A2T7G6C9"/>
<evidence type="ECO:0000313" key="1">
    <source>
        <dbReference type="EMBL" id="PVA09994.1"/>
    </source>
</evidence>
<dbReference type="EMBL" id="QCYH01000005">
    <property type="protein sequence ID" value="PVA09994.1"/>
    <property type="molecule type" value="Genomic_DNA"/>
</dbReference>
<evidence type="ECO:0000313" key="2">
    <source>
        <dbReference type="Proteomes" id="UP000244446"/>
    </source>
</evidence>
<keyword evidence="2" id="KW-1185">Reference proteome</keyword>
<comment type="caution">
    <text evidence="1">The sequence shown here is derived from an EMBL/GenBank/DDBJ whole genome shotgun (WGS) entry which is preliminary data.</text>
</comment>
<name>A0A2T7G6C9_9RHOB</name>
<protein>
    <submittedName>
        <fullName evidence="1">Uncharacterized protein</fullName>
    </submittedName>
</protein>